<dbReference type="AlphaFoldDB" id="A0AAW0WWT8"/>
<dbReference type="GO" id="GO:0035267">
    <property type="term" value="C:NuA4 histone acetyltransferase complex"/>
    <property type="evidence" value="ECO:0007669"/>
    <property type="project" value="TreeGrafter"/>
</dbReference>
<dbReference type="Proteomes" id="UP001445076">
    <property type="component" value="Unassembled WGS sequence"/>
</dbReference>
<comment type="caution">
    <text evidence="2">The sequence shown here is derived from an EMBL/GenBank/DDBJ whole genome shotgun (WGS) entry which is preliminary data.</text>
</comment>
<evidence type="ECO:0008006" key="4">
    <source>
        <dbReference type="Google" id="ProtNLM"/>
    </source>
</evidence>
<feature type="compositionally biased region" description="Polar residues" evidence="1">
    <location>
        <begin position="207"/>
        <end position="220"/>
    </location>
</feature>
<evidence type="ECO:0000256" key="1">
    <source>
        <dbReference type="SAM" id="MobiDB-lite"/>
    </source>
</evidence>
<keyword evidence="3" id="KW-1185">Reference proteome</keyword>
<dbReference type="EMBL" id="JARKIK010000043">
    <property type="protein sequence ID" value="KAK8736785.1"/>
    <property type="molecule type" value="Genomic_DNA"/>
</dbReference>
<dbReference type="PANTHER" id="PTHR15398">
    <property type="entry name" value="BROMODOMAIN-CONTAINING PROTEIN 8"/>
    <property type="match status" value="1"/>
</dbReference>
<dbReference type="PANTHER" id="PTHR15398:SF4">
    <property type="entry name" value="BROMODOMAIN-CONTAINING PROTEIN 8 ISOFORM X1"/>
    <property type="match status" value="1"/>
</dbReference>
<accession>A0AAW0WWT8</accession>
<name>A0AAW0WWT8_CHEQU</name>
<reference evidence="2 3" key="1">
    <citation type="journal article" date="2024" name="BMC Genomics">
        <title>Genome assembly of redclaw crayfish (Cherax quadricarinatus) provides insights into its immune adaptation and hypoxia tolerance.</title>
        <authorList>
            <person name="Liu Z."/>
            <person name="Zheng J."/>
            <person name="Li H."/>
            <person name="Fang K."/>
            <person name="Wang S."/>
            <person name="He J."/>
            <person name="Zhou D."/>
            <person name="Weng S."/>
            <person name="Chi M."/>
            <person name="Gu Z."/>
            <person name="He J."/>
            <person name="Li F."/>
            <person name="Wang M."/>
        </authorList>
    </citation>
    <scope>NUCLEOTIDE SEQUENCE [LARGE SCALE GENOMIC DNA]</scope>
    <source>
        <strain evidence="2">ZL_2023a</strain>
    </source>
</reference>
<gene>
    <name evidence="2" type="ORF">OTU49_004644</name>
</gene>
<evidence type="ECO:0000313" key="3">
    <source>
        <dbReference type="Proteomes" id="UP001445076"/>
    </source>
</evidence>
<evidence type="ECO:0000313" key="2">
    <source>
        <dbReference type="EMBL" id="KAK8736785.1"/>
    </source>
</evidence>
<feature type="region of interest" description="Disordered" evidence="1">
    <location>
        <begin position="178"/>
        <end position="227"/>
    </location>
</feature>
<organism evidence="2 3">
    <name type="scientific">Cherax quadricarinatus</name>
    <name type="common">Australian red claw crayfish</name>
    <dbReference type="NCBI Taxonomy" id="27406"/>
    <lineage>
        <taxon>Eukaryota</taxon>
        <taxon>Metazoa</taxon>
        <taxon>Ecdysozoa</taxon>
        <taxon>Arthropoda</taxon>
        <taxon>Crustacea</taxon>
        <taxon>Multicrustacea</taxon>
        <taxon>Malacostraca</taxon>
        <taxon>Eumalacostraca</taxon>
        <taxon>Eucarida</taxon>
        <taxon>Decapoda</taxon>
        <taxon>Pleocyemata</taxon>
        <taxon>Astacidea</taxon>
        <taxon>Parastacoidea</taxon>
        <taxon>Parastacidae</taxon>
        <taxon>Cherax</taxon>
    </lineage>
</organism>
<protein>
    <recommendedName>
        <fullName evidence="4">Bromodomain-containing protein 8</fullName>
    </recommendedName>
</protein>
<sequence length="268" mass="30661">MMATSLQERLKLKQYQVDTWTTREQLCLASAVMRSGDQNWVAVRRNIKMLTNETSRPPDWYSTKNCALQYAKLLERVDTPKRKRERGDGVNETPGEIVTKMLSKQRIEELRALETEERATYNHLRREIQQLDAGLLDQQLDTLWEQLVKEHAEEEEEERQHQQWLKEREEKITAIQQALKHQGPKAPVPPHKRKPKSQTSGGGQAASRRNSGLSETSSEVDSALDSPDLSEAASENLVSNKVNIFFDVHVISLKRILHGPPIIPKGIV</sequence>
<proteinExistence type="predicted"/>